<dbReference type="EMBL" id="JAVDQD010000007">
    <property type="protein sequence ID" value="MDR6241229.1"/>
    <property type="molecule type" value="Genomic_DNA"/>
</dbReference>
<dbReference type="GO" id="GO:0044718">
    <property type="term" value="P:siderophore transmembrane transport"/>
    <property type="evidence" value="ECO:0007669"/>
    <property type="project" value="TreeGrafter"/>
</dbReference>
<dbReference type="Pfam" id="PF00593">
    <property type="entry name" value="TonB_dep_Rec_b-barrel"/>
    <property type="match status" value="1"/>
</dbReference>
<evidence type="ECO:0000313" key="16">
    <source>
        <dbReference type="Proteomes" id="UP001185092"/>
    </source>
</evidence>
<dbReference type="Gene3D" id="2.170.130.10">
    <property type="entry name" value="TonB-dependent receptor, plug domain"/>
    <property type="match status" value="1"/>
</dbReference>
<keyword evidence="8 15" id="KW-0675">Receptor</keyword>
<keyword evidence="9 10" id="KW-0998">Cell outer membrane</keyword>
<gene>
    <name evidence="15" type="ORF">HNQ88_004307</name>
</gene>
<evidence type="ECO:0000313" key="15">
    <source>
        <dbReference type="EMBL" id="MDR6241229.1"/>
    </source>
</evidence>
<feature type="chain" id="PRO_5042037214" evidence="12">
    <location>
        <begin position="20"/>
        <end position="650"/>
    </location>
</feature>
<dbReference type="SUPFAM" id="SSF56935">
    <property type="entry name" value="Porins"/>
    <property type="match status" value="1"/>
</dbReference>
<evidence type="ECO:0000256" key="3">
    <source>
        <dbReference type="ARBA" id="ARBA00022452"/>
    </source>
</evidence>
<evidence type="ECO:0000256" key="6">
    <source>
        <dbReference type="ARBA" id="ARBA00023077"/>
    </source>
</evidence>
<dbReference type="InterPro" id="IPR012910">
    <property type="entry name" value="Plug_dom"/>
</dbReference>
<dbReference type="InterPro" id="IPR039426">
    <property type="entry name" value="TonB-dep_rcpt-like"/>
</dbReference>
<dbReference type="InterPro" id="IPR000531">
    <property type="entry name" value="Beta-barrel_TonB"/>
</dbReference>
<feature type="domain" description="TonB-dependent receptor-like beta-barrel" evidence="13">
    <location>
        <begin position="289"/>
        <end position="624"/>
    </location>
</feature>
<feature type="signal peptide" evidence="12">
    <location>
        <begin position="1"/>
        <end position="19"/>
    </location>
</feature>
<evidence type="ECO:0000256" key="11">
    <source>
        <dbReference type="RuleBase" id="RU003357"/>
    </source>
</evidence>
<keyword evidence="3 10" id="KW-1134">Transmembrane beta strand</keyword>
<dbReference type="PANTHER" id="PTHR30069">
    <property type="entry name" value="TONB-DEPENDENT OUTER MEMBRANE RECEPTOR"/>
    <property type="match status" value="1"/>
</dbReference>
<evidence type="ECO:0000256" key="7">
    <source>
        <dbReference type="ARBA" id="ARBA00023136"/>
    </source>
</evidence>
<keyword evidence="7 10" id="KW-0472">Membrane</keyword>
<evidence type="ECO:0000256" key="8">
    <source>
        <dbReference type="ARBA" id="ARBA00023170"/>
    </source>
</evidence>
<dbReference type="AlphaFoldDB" id="A0AAE3XSJ1"/>
<dbReference type="PANTHER" id="PTHR30069:SF29">
    <property type="entry name" value="HEMOGLOBIN AND HEMOGLOBIN-HAPTOGLOBIN-BINDING PROTEIN 1-RELATED"/>
    <property type="match status" value="1"/>
</dbReference>
<protein>
    <submittedName>
        <fullName evidence="15">Iron complex outermembrane receptor protein</fullName>
    </submittedName>
</protein>
<evidence type="ECO:0000256" key="5">
    <source>
        <dbReference type="ARBA" id="ARBA00022729"/>
    </source>
</evidence>
<dbReference type="GO" id="GO:0009279">
    <property type="term" value="C:cell outer membrane"/>
    <property type="evidence" value="ECO:0007669"/>
    <property type="project" value="UniProtKB-SubCell"/>
</dbReference>
<sequence>MKLYFLTILACVVSWSAYAQDADDEYKTYNLEEVVLERRFVDSFTTNYNKHKVDSVRKSANAFEPLGRFLQKNTPVYIKESGYGQLATISVRGTKPEHVAITWEGINLNSLTLGHANANNIPFYLFEDAEVTLGAMSSVAGSDAISGVISLSSDVDKPWQSYTTGDVTQTLGFYEGQGKLDHSFTGFKLKKGGKRIKSYTAMYFNDIKNEYEFENIAKYEAPSEVLENAQVRNFGLLQSFDYKLSDKTMLGLKGLWNHAWHEIQPVMGNNGNADTYEQMLNEYKVLLLRGKHKSEWGSVNASIAYIDDFQDYNKGSIIRTKRFQSDLEYFHSLTEKLDVRFGGNFAHIKPEVHAYEDGLNENRGNVFASLKYLPVRRLDLTFNARQNFTTGVNAPFTPSLSVSYDVFLREFHKVRLTSSVSKGYRVPTFNDRYWGTQGNPNLLPEESVNFEAGIAYNHKVEDRSFDFSTNFFQSSITNMIAWMESQNENGNIDWYPENIGEVSNVGVEIMAKFSKSLGLLKVEATAAYTFNETLDMQQFGNGGSDNPNYKKQLPYTPQHKQNAFLQLYWGEKISFGLEQVYVGERSERDADRMLESYNLVNASFSYTFNLGANFLIAQMRVDNLTDKFYQDQKYYAMPGRKLLLNIIYKY</sequence>
<proteinExistence type="inferred from homology"/>
<dbReference type="GO" id="GO:0015344">
    <property type="term" value="F:siderophore uptake transmembrane transporter activity"/>
    <property type="evidence" value="ECO:0007669"/>
    <property type="project" value="TreeGrafter"/>
</dbReference>
<evidence type="ECO:0000259" key="14">
    <source>
        <dbReference type="Pfam" id="PF07715"/>
    </source>
</evidence>
<evidence type="ECO:0000256" key="1">
    <source>
        <dbReference type="ARBA" id="ARBA00004571"/>
    </source>
</evidence>
<organism evidence="15 16">
    <name type="scientific">Aureibacter tunicatorum</name>
    <dbReference type="NCBI Taxonomy" id="866807"/>
    <lineage>
        <taxon>Bacteria</taxon>
        <taxon>Pseudomonadati</taxon>
        <taxon>Bacteroidota</taxon>
        <taxon>Cytophagia</taxon>
        <taxon>Cytophagales</taxon>
        <taxon>Persicobacteraceae</taxon>
        <taxon>Aureibacter</taxon>
    </lineage>
</organism>
<keyword evidence="2 10" id="KW-0813">Transport</keyword>
<reference evidence="15" key="1">
    <citation type="submission" date="2023-07" db="EMBL/GenBank/DDBJ databases">
        <title>Genomic Encyclopedia of Type Strains, Phase IV (KMG-IV): sequencing the most valuable type-strain genomes for metagenomic binning, comparative biology and taxonomic classification.</title>
        <authorList>
            <person name="Goeker M."/>
        </authorList>
    </citation>
    <scope>NUCLEOTIDE SEQUENCE</scope>
    <source>
        <strain evidence="15">DSM 26174</strain>
    </source>
</reference>
<accession>A0AAE3XSJ1</accession>
<evidence type="ECO:0000256" key="10">
    <source>
        <dbReference type="PROSITE-ProRule" id="PRU01360"/>
    </source>
</evidence>
<dbReference type="Pfam" id="PF07715">
    <property type="entry name" value="Plug"/>
    <property type="match status" value="1"/>
</dbReference>
<dbReference type="PROSITE" id="PS52016">
    <property type="entry name" value="TONB_DEPENDENT_REC_3"/>
    <property type="match status" value="1"/>
</dbReference>
<dbReference type="InterPro" id="IPR036942">
    <property type="entry name" value="Beta-barrel_TonB_sf"/>
</dbReference>
<keyword evidence="16" id="KW-1185">Reference proteome</keyword>
<feature type="domain" description="TonB-dependent receptor plug" evidence="14">
    <location>
        <begin position="67"/>
        <end position="148"/>
    </location>
</feature>
<dbReference type="RefSeq" id="WP_309941828.1">
    <property type="nucleotide sequence ID" value="NZ_AP025305.1"/>
</dbReference>
<comment type="similarity">
    <text evidence="10 11">Belongs to the TonB-dependent receptor family.</text>
</comment>
<dbReference type="Proteomes" id="UP001185092">
    <property type="component" value="Unassembled WGS sequence"/>
</dbReference>
<evidence type="ECO:0000256" key="4">
    <source>
        <dbReference type="ARBA" id="ARBA00022692"/>
    </source>
</evidence>
<evidence type="ECO:0000259" key="13">
    <source>
        <dbReference type="Pfam" id="PF00593"/>
    </source>
</evidence>
<evidence type="ECO:0000256" key="12">
    <source>
        <dbReference type="SAM" id="SignalP"/>
    </source>
</evidence>
<name>A0AAE3XSJ1_9BACT</name>
<evidence type="ECO:0000256" key="9">
    <source>
        <dbReference type="ARBA" id="ARBA00023237"/>
    </source>
</evidence>
<comment type="caution">
    <text evidence="15">The sequence shown here is derived from an EMBL/GenBank/DDBJ whole genome shotgun (WGS) entry which is preliminary data.</text>
</comment>
<evidence type="ECO:0000256" key="2">
    <source>
        <dbReference type="ARBA" id="ARBA00022448"/>
    </source>
</evidence>
<keyword evidence="4 10" id="KW-0812">Transmembrane</keyword>
<comment type="subcellular location">
    <subcellularLocation>
        <location evidence="1 10">Cell outer membrane</location>
        <topology evidence="1 10">Multi-pass membrane protein</topology>
    </subcellularLocation>
</comment>
<dbReference type="InterPro" id="IPR037066">
    <property type="entry name" value="Plug_dom_sf"/>
</dbReference>
<keyword evidence="6 11" id="KW-0798">TonB box</keyword>
<dbReference type="Gene3D" id="2.40.170.20">
    <property type="entry name" value="TonB-dependent receptor, beta-barrel domain"/>
    <property type="match status" value="1"/>
</dbReference>
<keyword evidence="5 12" id="KW-0732">Signal</keyword>